<dbReference type="AlphaFoldDB" id="B7Q607"/>
<dbReference type="Gene3D" id="2.60.40.1970">
    <property type="entry name" value="YEATS domain"/>
    <property type="match status" value="1"/>
</dbReference>
<dbReference type="EMBL" id="ABJB010751384">
    <property type="status" value="NOT_ANNOTATED_CDS"/>
    <property type="molecule type" value="Genomic_DNA"/>
</dbReference>
<sequence>MWDSQKRPVDQDPDYESIPLHAQQKRIKLHEQDAKEATVRKIEQIVKSRFSEEISARESELDTINQPASNCAREKEEEATAVGRAPRLKNKMRVIVGNVSKYISSEKRDPTDHATHKWMVYVRCPPGEPEIASVVRKVRFFLHPSYRPNDLVEVTEAPFQLVRKGWGEFPLRVQLHFRERWNKPVDVIHSLKVGGGVSSMNRLHVT</sequence>
<feature type="domain" description="YEATS" evidence="3">
    <location>
        <begin position="84"/>
        <end position="206"/>
    </location>
</feature>
<accession>B7Q607</accession>
<dbReference type="InterPro" id="IPR055129">
    <property type="entry name" value="YEATS_dom"/>
</dbReference>
<dbReference type="InParanoid" id="B7Q607"/>
<dbReference type="InterPro" id="IPR038704">
    <property type="entry name" value="YEAST_sf"/>
</dbReference>
<dbReference type="PROSITE" id="PS51037">
    <property type="entry name" value="YEATS"/>
    <property type="match status" value="1"/>
</dbReference>
<proteinExistence type="predicted"/>
<name>B7Q607_IXOSC</name>
<dbReference type="GO" id="GO:0006355">
    <property type="term" value="P:regulation of DNA-templated transcription"/>
    <property type="evidence" value="ECO:0007669"/>
    <property type="project" value="InterPro"/>
</dbReference>
<dbReference type="EnsemblMetazoa" id="ISCW021657-RA">
    <property type="protein sequence ID" value="ISCW021657-PA"/>
    <property type="gene ID" value="ISCW021657"/>
</dbReference>
<evidence type="ECO:0000259" key="3">
    <source>
        <dbReference type="PROSITE" id="PS51037"/>
    </source>
</evidence>
<evidence type="ECO:0000313" key="6">
    <source>
        <dbReference type="Proteomes" id="UP000001555"/>
    </source>
</evidence>
<dbReference type="Pfam" id="PF03366">
    <property type="entry name" value="YEATS"/>
    <property type="match status" value="1"/>
</dbReference>
<protein>
    <submittedName>
        <fullName evidence="4 5">Yeats2, putative</fullName>
    </submittedName>
</protein>
<dbReference type="CDD" id="cd16907">
    <property type="entry name" value="YEATS_YEATS2_like"/>
    <property type="match status" value="1"/>
</dbReference>
<dbReference type="OrthoDB" id="1741717at2759"/>
<dbReference type="VEuPathDB" id="VectorBase:ISCI021657"/>
<reference evidence="5" key="2">
    <citation type="submission" date="2020-05" db="UniProtKB">
        <authorList>
            <consortium name="EnsemblMetazoa"/>
        </authorList>
    </citation>
    <scope>IDENTIFICATION</scope>
    <source>
        <strain evidence="5">wikel</strain>
    </source>
</reference>
<organism>
    <name type="scientific">Ixodes scapularis</name>
    <name type="common">Black-legged tick</name>
    <name type="synonym">Deer tick</name>
    <dbReference type="NCBI Taxonomy" id="6945"/>
    <lineage>
        <taxon>Eukaryota</taxon>
        <taxon>Metazoa</taxon>
        <taxon>Ecdysozoa</taxon>
        <taxon>Arthropoda</taxon>
        <taxon>Chelicerata</taxon>
        <taxon>Arachnida</taxon>
        <taxon>Acari</taxon>
        <taxon>Parasitiformes</taxon>
        <taxon>Ixodida</taxon>
        <taxon>Ixodoidea</taxon>
        <taxon>Ixodidae</taxon>
        <taxon>Ixodinae</taxon>
        <taxon>Ixodes</taxon>
    </lineage>
</organism>
<dbReference type="EMBL" id="DS864397">
    <property type="protein sequence ID" value="EEC14279.1"/>
    <property type="molecule type" value="Genomic_DNA"/>
</dbReference>
<dbReference type="HOGENOM" id="CLU_1333244_0_0_1"/>
<evidence type="ECO:0000256" key="2">
    <source>
        <dbReference type="PROSITE-ProRule" id="PRU00376"/>
    </source>
</evidence>
<dbReference type="PANTHER" id="PTHR23195">
    <property type="entry name" value="YEATS DOMAIN"/>
    <property type="match status" value="1"/>
</dbReference>
<comment type="subcellular location">
    <subcellularLocation>
        <location evidence="2">Nucleus</location>
    </subcellularLocation>
</comment>
<keyword evidence="1 2" id="KW-0539">Nucleus</keyword>
<evidence type="ECO:0000313" key="5">
    <source>
        <dbReference type="EnsemblMetazoa" id="ISCW021657-PA"/>
    </source>
</evidence>
<keyword evidence="6" id="KW-1185">Reference proteome</keyword>
<evidence type="ECO:0000256" key="1">
    <source>
        <dbReference type="ARBA" id="ARBA00023242"/>
    </source>
</evidence>
<dbReference type="PaxDb" id="6945-B7Q607"/>
<reference evidence="4 6" key="1">
    <citation type="submission" date="2008-03" db="EMBL/GenBank/DDBJ databases">
        <title>Annotation of Ixodes scapularis.</title>
        <authorList>
            <consortium name="Ixodes scapularis Genome Project Consortium"/>
            <person name="Caler E."/>
            <person name="Hannick L.I."/>
            <person name="Bidwell S."/>
            <person name="Joardar V."/>
            <person name="Thiagarajan M."/>
            <person name="Amedeo P."/>
            <person name="Galinsky K.J."/>
            <person name="Schobel S."/>
            <person name="Inman J."/>
            <person name="Hostetler J."/>
            <person name="Miller J."/>
            <person name="Hammond M."/>
            <person name="Megy K."/>
            <person name="Lawson D."/>
            <person name="Kodira C."/>
            <person name="Sutton G."/>
            <person name="Meyer J."/>
            <person name="Hill C.A."/>
            <person name="Birren B."/>
            <person name="Nene V."/>
            <person name="Collins F."/>
            <person name="Alarcon-Chaidez F."/>
            <person name="Wikel S."/>
            <person name="Strausberg R."/>
        </authorList>
    </citation>
    <scope>NUCLEOTIDE SEQUENCE [LARGE SCALE GENOMIC DNA]</scope>
    <source>
        <strain evidence="6">Wikel</strain>
        <strain evidence="4">Wikel colony</strain>
    </source>
</reference>
<dbReference type="InterPro" id="IPR005033">
    <property type="entry name" value="YEATS"/>
</dbReference>
<dbReference type="GO" id="GO:0005634">
    <property type="term" value="C:nucleus"/>
    <property type="evidence" value="ECO:0007669"/>
    <property type="project" value="UniProtKB-SubCell"/>
</dbReference>
<dbReference type="VEuPathDB" id="VectorBase:ISCP_003562"/>
<evidence type="ECO:0000313" key="4">
    <source>
        <dbReference type="EMBL" id="EEC14279.1"/>
    </source>
</evidence>
<dbReference type="VEuPathDB" id="VectorBase:ISCW021657"/>
<gene>
    <name evidence="4" type="ORF">IscW_ISCW021657</name>
</gene>
<dbReference type="Proteomes" id="UP000001555">
    <property type="component" value="Unassembled WGS sequence"/>
</dbReference>
<dbReference type="STRING" id="6945.B7Q607"/>